<dbReference type="InterPro" id="IPR003817">
    <property type="entry name" value="PS_Dcarbxylase"/>
</dbReference>
<dbReference type="PANTHER" id="PTHR10067">
    <property type="entry name" value="PHOSPHATIDYLSERINE DECARBOXYLASE"/>
    <property type="match status" value="1"/>
</dbReference>
<dbReference type="Proteomes" id="UP000257039">
    <property type="component" value="Unassembled WGS sequence"/>
</dbReference>
<evidence type="ECO:0000256" key="3">
    <source>
        <dbReference type="ARBA" id="ARBA00023239"/>
    </source>
</evidence>
<evidence type="ECO:0000313" key="5">
    <source>
        <dbReference type="EMBL" id="RDH43026.1"/>
    </source>
</evidence>
<keyword evidence="2" id="KW-0865">Zymogen</keyword>
<comment type="caution">
    <text evidence="5">The sequence shown here is derived from an EMBL/GenBank/DDBJ whole genome shotgun (WGS) entry which is preliminary data.</text>
</comment>
<gene>
    <name evidence="5" type="ORF">B9G39_05935</name>
</gene>
<proteinExistence type="predicted"/>
<reference evidence="5 6" key="1">
    <citation type="submission" date="2017-04" db="EMBL/GenBank/DDBJ databases">
        <title>Draft genome sequence of Zooshikella ganghwensis VG4 isolated from Red Sea sediments.</title>
        <authorList>
            <person name="Rehman Z."/>
            <person name="Alam I."/>
            <person name="Kamau A."/>
            <person name="Bajic V."/>
            <person name="Leiknes T."/>
        </authorList>
    </citation>
    <scope>NUCLEOTIDE SEQUENCE [LARGE SCALE GENOMIC DNA]</scope>
    <source>
        <strain evidence="5 6">VG4</strain>
    </source>
</reference>
<organism evidence="5 6">
    <name type="scientific">Zooshikella ganghwensis</name>
    <dbReference type="NCBI Taxonomy" id="202772"/>
    <lineage>
        <taxon>Bacteria</taxon>
        <taxon>Pseudomonadati</taxon>
        <taxon>Pseudomonadota</taxon>
        <taxon>Gammaproteobacteria</taxon>
        <taxon>Oceanospirillales</taxon>
        <taxon>Zooshikellaceae</taxon>
        <taxon>Zooshikella</taxon>
    </lineage>
</organism>
<evidence type="ECO:0000256" key="2">
    <source>
        <dbReference type="ARBA" id="ARBA00023145"/>
    </source>
</evidence>
<dbReference type="Pfam" id="PF02666">
    <property type="entry name" value="PS_Dcarbxylase"/>
    <property type="match status" value="1"/>
</dbReference>
<dbReference type="AlphaFoldDB" id="A0A4P9VK23"/>
<sequence length="483" mass="55144">MSSKFRARTPHHRLATTQDLQNAIKRGPLAESENQLPCQPRSFLAELPPVGVTYQPQQDITKQLKHIIDDNFYATSFENAIKEVSKQRIPELDRIKTLDQFYFYVDALVTWIPEIRVWDWYGEVLHERTVYLRITQFYYYFNQPQLEALQSPIEPQEGKALLPISLWLRNFAVEWGSFLNTSASAEYLSSFKYAPEYAWQDYEKSPEEYPNFNAFFARQFKDINVQRPVAQPNNDKVIVFPAESTFVGQWAVSTKVGPPLAAPPSIVVKNIEWSIRELLQDSDYADAFEGGIFCHSFLNTYDYHRLHTPVAGKVLEAKFIPGQVYLEVELTVNADEEGNKEPANIVTPKRLLDAEDNTGYQFVQCRGLLVLESSIGKVAILPMGMAQVSSVVFVTPRDEGHQPILLTAEEQQKLDYNQQVCFLNEKVQGCLVGKNLSKGEMFSYFQFGGSDCVMVFERKANVNITAQTNVHYPIRSQYAIANG</sequence>
<accession>A0A4P9VK23</accession>
<evidence type="ECO:0000256" key="4">
    <source>
        <dbReference type="ARBA" id="ARBA00023317"/>
    </source>
</evidence>
<evidence type="ECO:0000313" key="6">
    <source>
        <dbReference type="Proteomes" id="UP000257039"/>
    </source>
</evidence>
<evidence type="ECO:0000256" key="1">
    <source>
        <dbReference type="ARBA" id="ARBA00022793"/>
    </source>
</evidence>
<dbReference type="RefSeq" id="WP_094786428.1">
    <property type="nucleotide sequence ID" value="NZ_NDXW01000001.1"/>
</dbReference>
<keyword evidence="3" id="KW-0456">Lyase</keyword>
<name>A0A4P9VK23_9GAMM</name>
<protein>
    <submittedName>
        <fullName evidence="5">Phosphatidylserine decarboxylase</fullName>
    </submittedName>
</protein>
<keyword evidence="1" id="KW-0210">Decarboxylase</keyword>
<dbReference type="EMBL" id="NDXW01000001">
    <property type="protein sequence ID" value="RDH43026.1"/>
    <property type="molecule type" value="Genomic_DNA"/>
</dbReference>
<dbReference type="GO" id="GO:0004609">
    <property type="term" value="F:phosphatidylserine decarboxylase activity"/>
    <property type="evidence" value="ECO:0007669"/>
    <property type="project" value="InterPro"/>
</dbReference>
<dbReference type="PANTHER" id="PTHR10067:SF13">
    <property type="entry name" value="PHOSPHATIDYLSERINE DECARBOXYLASE"/>
    <property type="match status" value="1"/>
</dbReference>
<keyword evidence="4" id="KW-0670">Pyruvate</keyword>
<dbReference type="GO" id="GO:0008654">
    <property type="term" value="P:phospholipid biosynthetic process"/>
    <property type="evidence" value="ECO:0007669"/>
    <property type="project" value="InterPro"/>
</dbReference>
<keyword evidence="6" id="KW-1185">Reference proteome</keyword>